<dbReference type="Gene3D" id="3.30.420.10">
    <property type="entry name" value="Ribonuclease H-like superfamily/Ribonuclease H"/>
    <property type="match status" value="1"/>
</dbReference>
<protein>
    <recommendedName>
        <fullName evidence="3">Exonuclease domain-containing protein</fullName>
    </recommendedName>
</protein>
<dbReference type="AlphaFoldDB" id="A0A502KVF7"/>
<dbReference type="SUPFAM" id="SSF53098">
    <property type="entry name" value="Ribonuclease H-like"/>
    <property type="match status" value="1"/>
</dbReference>
<dbReference type="RefSeq" id="WP_140603148.1">
    <property type="nucleotide sequence ID" value="NZ_SAWY01000019.1"/>
</dbReference>
<dbReference type="Proteomes" id="UP000315303">
    <property type="component" value="Unassembled WGS sequence"/>
</dbReference>
<reference evidence="1 2" key="1">
    <citation type="submission" date="2019-01" db="EMBL/GenBank/DDBJ databases">
        <title>Litorilituus lipolytica sp. nov., isolated from intertidal sand of the Yellow Sea in China.</title>
        <authorList>
            <person name="Liu A."/>
        </authorList>
    </citation>
    <scope>NUCLEOTIDE SEQUENCE [LARGE SCALE GENOMIC DNA]</scope>
    <source>
        <strain evidence="1 2">RZ04</strain>
    </source>
</reference>
<keyword evidence="2" id="KW-1185">Reference proteome</keyword>
<organism evidence="1 2">
    <name type="scientific">Litorilituus lipolyticus</name>
    <dbReference type="NCBI Taxonomy" id="2491017"/>
    <lineage>
        <taxon>Bacteria</taxon>
        <taxon>Pseudomonadati</taxon>
        <taxon>Pseudomonadota</taxon>
        <taxon>Gammaproteobacteria</taxon>
        <taxon>Alteromonadales</taxon>
        <taxon>Colwelliaceae</taxon>
        <taxon>Litorilituus</taxon>
    </lineage>
</organism>
<dbReference type="InterPro" id="IPR012337">
    <property type="entry name" value="RNaseH-like_sf"/>
</dbReference>
<accession>A0A502KVF7</accession>
<evidence type="ECO:0000313" key="1">
    <source>
        <dbReference type="EMBL" id="TPH15750.1"/>
    </source>
</evidence>
<evidence type="ECO:0000313" key="2">
    <source>
        <dbReference type="Proteomes" id="UP000315303"/>
    </source>
</evidence>
<sequence>MKFFDPTTRDTLTQQNSFFDEFIILDIEASSLGFTSYPIEVAITSSMGQSASYLIQPITIWQKQGEWDVYAEKYIHKISQEMLITNGENVISVARNLNKMFRGKLLFCGNLEYDGIWLCKLFQAANVGVEFHLTDLTYLLESWGASKTEQFWNIYNNITNSQPHRALPDTKRFVDAYTKLIEL</sequence>
<comment type="caution">
    <text evidence="1">The sequence shown here is derived from an EMBL/GenBank/DDBJ whole genome shotgun (WGS) entry which is preliminary data.</text>
</comment>
<name>A0A502KVF7_9GAMM</name>
<gene>
    <name evidence="1" type="ORF">EPA86_09265</name>
</gene>
<proteinExistence type="predicted"/>
<dbReference type="InterPro" id="IPR036397">
    <property type="entry name" value="RNaseH_sf"/>
</dbReference>
<dbReference type="GO" id="GO:0003676">
    <property type="term" value="F:nucleic acid binding"/>
    <property type="evidence" value="ECO:0007669"/>
    <property type="project" value="InterPro"/>
</dbReference>
<evidence type="ECO:0008006" key="3">
    <source>
        <dbReference type="Google" id="ProtNLM"/>
    </source>
</evidence>
<dbReference type="OrthoDB" id="5705783at2"/>
<dbReference type="EMBL" id="SAWY01000019">
    <property type="protein sequence ID" value="TPH15750.1"/>
    <property type="molecule type" value="Genomic_DNA"/>
</dbReference>